<evidence type="ECO:0000256" key="2">
    <source>
        <dbReference type="SAM" id="SignalP"/>
    </source>
</evidence>
<reference evidence="3" key="1">
    <citation type="submission" date="2021-11" db="EMBL/GenBank/DDBJ databases">
        <authorList>
            <person name="Schell T."/>
        </authorList>
    </citation>
    <scope>NUCLEOTIDE SEQUENCE</scope>
    <source>
        <strain evidence="3">M5</strain>
    </source>
</reference>
<dbReference type="EMBL" id="CAKKLH010000318">
    <property type="protein sequence ID" value="CAH0111850.1"/>
    <property type="molecule type" value="Genomic_DNA"/>
</dbReference>
<feature type="region of interest" description="Disordered" evidence="1">
    <location>
        <begin position="256"/>
        <end position="321"/>
    </location>
</feature>
<gene>
    <name evidence="3" type="ORF">DGAL_LOCUS15507</name>
</gene>
<evidence type="ECO:0000313" key="3">
    <source>
        <dbReference type="EMBL" id="CAH0111850.1"/>
    </source>
</evidence>
<feature type="signal peptide" evidence="2">
    <location>
        <begin position="1"/>
        <end position="23"/>
    </location>
</feature>
<feature type="compositionally biased region" description="Low complexity" evidence="1">
    <location>
        <begin position="256"/>
        <end position="269"/>
    </location>
</feature>
<feature type="compositionally biased region" description="Low complexity" evidence="1">
    <location>
        <begin position="166"/>
        <end position="183"/>
    </location>
</feature>
<keyword evidence="2" id="KW-0732">Signal</keyword>
<accession>A0A8J2WUB7</accession>
<feature type="region of interest" description="Disordered" evidence="1">
    <location>
        <begin position="115"/>
        <end position="204"/>
    </location>
</feature>
<name>A0A8J2WUB7_9CRUS</name>
<comment type="caution">
    <text evidence="3">The sequence shown here is derived from an EMBL/GenBank/DDBJ whole genome shotgun (WGS) entry which is preliminary data.</text>
</comment>
<protein>
    <submittedName>
        <fullName evidence="3">Uncharacterized protein</fullName>
    </submittedName>
</protein>
<feature type="compositionally biased region" description="Low complexity" evidence="1">
    <location>
        <begin position="123"/>
        <end position="136"/>
    </location>
</feature>
<dbReference type="AlphaFoldDB" id="A0A8J2WUB7"/>
<dbReference type="Proteomes" id="UP000789390">
    <property type="component" value="Unassembled WGS sequence"/>
</dbReference>
<organism evidence="3 4">
    <name type="scientific">Daphnia galeata</name>
    <dbReference type="NCBI Taxonomy" id="27404"/>
    <lineage>
        <taxon>Eukaryota</taxon>
        <taxon>Metazoa</taxon>
        <taxon>Ecdysozoa</taxon>
        <taxon>Arthropoda</taxon>
        <taxon>Crustacea</taxon>
        <taxon>Branchiopoda</taxon>
        <taxon>Diplostraca</taxon>
        <taxon>Cladocera</taxon>
        <taxon>Anomopoda</taxon>
        <taxon>Daphniidae</taxon>
        <taxon>Daphnia</taxon>
    </lineage>
</organism>
<feature type="chain" id="PRO_5035317600" evidence="2">
    <location>
        <begin position="24"/>
        <end position="321"/>
    </location>
</feature>
<evidence type="ECO:0000256" key="1">
    <source>
        <dbReference type="SAM" id="MobiDB-lite"/>
    </source>
</evidence>
<feature type="compositionally biased region" description="Polar residues" evidence="1">
    <location>
        <begin position="139"/>
        <end position="159"/>
    </location>
</feature>
<sequence>MSLSSRILLSALFLVGTIWWVKGAAVPLSSGSFQTPQRDRSELQRNASSPGPADFKIFKPMEPIRPNNPNLQPPPQPFGINSNMQIPPQTQQQGLLMSPPPGFRPGMVMMPQPTMSQSNMNAPIQQQGQPQQPKIPLMANSTMGHPTFLSSNASRPNNNTRRETDPSPTTSPATTTTTSTTTTRKPFQELPLGADKQESDGSKMKQTPLIAMPQSPVPQPFPINPFNPMMQPFPMMNQPLFIDPMGRLMMLVPFNPQQMPRDPNQQQPQPQGPPIPIQSLPMFNPQMPFQFAPPQLRPVNVDFNKQPPHMGEASKNATSTS</sequence>
<evidence type="ECO:0000313" key="4">
    <source>
        <dbReference type="Proteomes" id="UP000789390"/>
    </source>
</evidence>
<feature type="region of interest" description="Disordered" evidence="1">
    <location>
        <begin position="30"/>
        <end position="54"/>
    </location>
</feature>
<dbReference type="OrthoDB" id="6363354at2759"/>
<proteinExistence type="predicted"/>
<keyword evidence="4" id="KW-1185">Reference proteome</keyword>